<sequence length="465" mass="50806">MEIHLGKHSTSDNSGEMGALSMRERISYGAGGMGNAIVNAVVTGFLMFFYTDQLHVNGGIVGTIFLISKVLDGVSDLIMGYAVDQTKSKYGKARPWILWIMLPYAVSGVLLFLLQDTWPSTLQYVYIFVTYTLTSTVFFTAICTPYNAMNALITKNQYERGLLGSTNVIGNLLAQILVNTFMLRLVTSFGNTQSAWIWSTAIFAVVGLAAHYICFSQTMERSSQVEKEASPKFSVSIKSLFHNKYWIMVTLAATLLFFMNTLQLTAAVYFAKGIIHNTNAVAGLTNSMNVGQMIIILFAFVYIKKLGKARSFKYGYVLVTLTYIAQVFVGGSYSLLITLGFIRGLGMGMASACMAGLISDTIEYGEWKTGVRTVGMSNAANSFSQKIGNGIGTAMVGWLTAAAGYSASATVQNSSSIAALNTLFTYVPLVCAALVVVLMWRFDLDKFYDKIVADLDQRHATKISK</sequence>
<dbReference type="HOGENOM" id="CLU_027408_0_0_9"/>
<dbReference type="GO" id="GO:0008643">
    <property type="term" value="P:carbohydrate transport"/>
    <property type="evidence" value="ECO:0007669"/>
    <property type="project" value="InterPro"/>
</dbReference>
<evidence type="ECO:0000313" key="4">
    <source>
        <dbReference type="Proteomes" id="UP000019247"/>
    </source>
</evidence>
<dbReference type="CDD" id="cd17332">
    <property type="entry name" value="MFS_MelB_like"/>
    <property type="match status" value="1"/>
</dbReference>
<feature type="transmembrane region" description="Helical" evidence="2">
    <location>
        <begin position="96"/>
        <end position="114"/>
    </location>
</feature>
<dbReference type="PANTHER" id="PTHR11328">
    <property type="entry name" value="MAJOR FACILITATOR SUPERFAMILY DOMAIN-CONTAINING PROTEIN"/>
    <property type="match status" value="1"/>
</dbReference>
<gene>
    <name evidence="3" type="ORF">LFAB_15270</name>
</gene>
<feature type="transmembrane region" description="Helical" evidence="2">
    <location>
        <begin position="315"/>
        <end position="342"/>
    </location>
</feature>
<proteinExistence type="predicted"/>
<evidence type="ECO:0000256" key="2">
    <source>
        <dbReference type="SAM" id="Phobius"/>
    </source>
</evidence>
<dbReference type="STRING" id="1400520.LFAB_15270"/>
<comment type="caution">
    <text evidence="3">The sequence shown here is derived from an EMBL/GenBank/DDBJ whole genome shotgun (WGS) entry which is preliminary data.</text>
</comment>
<dbReference type="Pfam" id="PF13347">
    <property type="entry name" value="MFS_2"/>
    <property type="match status" value="1"/>
</dbReference>
<feature type="transmembrane region" description="Helical" evidence="2">
    <location>
        <begin position="56"/>
        <end position="75"/>
    </location>
</feature>
<keyword evidence="2" id="KW-0472">Membrane</keyword>
<reference evidence="3 4" key="1">
    <citation type="journal article" date="2014" name="Genome Announc.">
        <title>Genome Sequence of Lactobacillus fabifermentans Strain T30PCM01, Isolated from Fermenting Grape Marc.</title>
        <authorList>
            <person name="Treu L."/>
            <person name="Vendramin V."/>
            <person name="Bovo B."/>
            <person name="Giacomini A."/>
            <person name="Corich V."/>
            <person name="Campanaro S."/>
        </authorList>
    </citation>
    <scope>NUCLEOTIDE SEQUENCE [LARGE SCALE GENOMIC DNA]</scope>
    <source>
        <strain evidence="3 4">T30PCM01</strain>
    </source>
</reference>
<keyword evidence="1" id="KW-0813">Transport</keyword>
<dbReference type="InterPro" id="IPR036259">
    <property type="entry name" value="MFS_trans_sf"/>
</dbReference>
<accession>W6TBM0</accession>
<keyword evidence="2" id="KW-0812">Transmembrane</keyword>
<feature type="transmembrane region" description="Helical" evidence="2">
    <location>
        <begin position="195"/>
        <end position="215"/>
    </location>
</feature>
<dbReference type="RefSeq" id="WP_051502081.1">
    <property type="nucleotide sequence ID" value="NZ_KK036524.1"/>
</dbReference>
<dbReference type="eggNOG" id="COG2211">
    <property type="taxonomic scope" value="Bacteria"/>
</dbReference>
<dbReference type="PATRIC" id="fig|1400520.3.peg.2994"/>
<dbReference type="SUPFAM" id="SSF103473">
    <property type="entry name" value="MFS general substrate transporter"/>
    <property type="match status" value="1"/>
</dbReference>
<evidence type="ECO:0000256" key="1">
    <source>
        <dbReference type="ARBA" id="ARBA00022597"/>
    </source>
</evidence>
<dbReference type="PANTHER" id="PTHR11328:SF24">
    <property type="entry name" value="MAJOR FACILITATOR SUPERFAMILY (MFS) PROFILE DOMAIN-CONTAINING PROTEIN"/>
    <property type="match status" value="1"/>
</dbReference>
<feature type="transmembrane region" description="Helical" evidence="2">
    <location>
        <begin position="245"/>
        <end position="271"/>
    </location>
</feature>
<dbReference type="InterPro" id="IPR039672">
    <property type="entry name" value="MFS_2"/>
</dbReference>
<keyword evidence="2" id="KW-1133">Transmembrane helix</keyword>
<dbReference type="Proteomes" id="UP000019247">
    <property type="component" value="Unassembled WGS sequence"/>
</dbReference>
<protein>
    <submittedName>
        <fullName evidence="3">Sodium:melibiose symporter</fullName>
    </submittedName>
</protein>
<dbReference type="AlphaFoldDB" id="W6TBM0"/>
<dbReference type="GO" id="GO:0006814">
    <property type="term" value="P:sodium ion transport"/>
    <property type="evidence" value="ECO:0007669"/>
    <property type="project" value="InterPro"/>
</dbReference>
<dbReference type="InterPro" id="IPR001927">
    <property type="entry name" value="Na/Gal_symport"/>
</dbReference>
<dbReference type="GO" id="GO:0005886">
    <property type="term" value="C:plasma membrane"/>
    <property type="evidence" value="ECO:0007669"/>
    <property type="project" value="TreeGrafter"/>
</dbReference>
<dbReference type="OrthoDB" id="9764596at2"/>
<organism evidence="3 4">
    <name type="scientific">Lactiplantibacillus fabifermentans T30PCM01</name>
    <dbReference type="NCBI Taxonomy" id="1400520"/>
    <lineage>
        <taxon>Bacteria</taxon>
        <taxon>Bacillati</taxon>
        <taxon>Bacillota</taxon>
        <taxon>Bacilli</taxon>
        <taxon>Lactobacillales</taxon>
        <taxon>Lactobacillaceae</taxon>
        <taxon>Lactiplantibacillus</taxon>
    </lineage>
</organism>
<dbReference type="NCBIfam" id="TIGR00792">
    <property type="entry name" value="gph"/>
    <property type="match status" value="1"/>
</dbReference>
<evidence type="ECO:0000313" key="3">
    <source>
        <dbReference type="EMBL" id="ETY72875.1"/>
    </source>
</evidence>
<keyword evidence="1" id="KW-0762">Sugar transport</keyword>
<dbReference type="Gene3D" id="1.20.1250.20">
    <property type="entry name" value="MFS general substrate transporter like domains"/>
    <property type="match status" value="2"/>
</dbReference>
<feature type="transmembrane region" description="Helical" evidence="2">
    <location>
        <begin position="126"/>
        <end position="149"/>
    </location>
</feature>
<dbReference type="GO" id="GO:0015293">
    <property type="term" value="F:symporter activity"/>
    <property type="evidence" value="ECO:0007669"/>
    <property type="project" value="InterPro"/>
</dbReference>
<feature type="transmembrane region" description="Helical" evidence="2">
    <location>
        <begin position="161"/>
        <end position="183"/>
    </location>
</feature>
<dbReference type="EMBL" id="AWWK01000076">
    <property type="protein sequence ID" value="ETY72875.1"/>
    <property type="molecule type" value="Genomic_DNA"/>
</dbReference>
<name>W6TBM0_9LACO</name>
<feature type="transmembrane region" description="Helical" evidence="2">
    <location>
        <begin position="283"/>
        <end position="303"/>
    </location>
</feature>
<feature type="transmembrane region" description="Helical" evidence="2">
    <location>
        <begin position="423"/>
        <end position="442"/>
    </location>
</feature>
<feature type="transmembrane region" description="Helical" evidence="2">
    <location>
        <begin position="26"/>
        <end position="50"/>
    </location>
</feature>